<dbReference type="Gene3D" id="3.30.1110.10">
    <property type="match status" value="1"/>
</dbReference>
<dbReference type="InterPro" id="IPR029056">
    <property type="entry name" value="Ribokinase-like"/>
</dbReference>
<dbReference type="EMBL" id="JAZDRP010000005">
    <property type="protein sequence ID" value="MEE2526643.1"/>
    <property type="molecule type" value="Genomic_DNA"/>
</dbReference>
<dbReference type="Proteomes" id="UP001354971">
    <property type="component" value="Unassembled WGS sequence"/>
</dbReference>
<evidence type="ECO:0000313" key="6">
    <source>
        <dbReference type="Proteomes" id="UP001354971"/>
    </source>
</evidence>
<accession>A0ABU7LRW6</accession>
<dbReference type="Pfam" id="PF00294">
    <property type="entry name" value="PfkB"/>
    <property type="match status" value="1"/>
</dbReference>
<gene>
    <name evidence="5" type="ORF">V0U79_09710</name>
</gene>
<evidence type="ECO:0000256" key="3">
    <source>
        <dbReference type="ARBA" id="ARBA00022777"/>
    </source>
</evidence>
<dbReference type="InterPro" id="IPR002173">
    <property type="entry name" value="Carboh/pur_kinase_PfkB_CS"/>
</dbReference>
<sequence>MSQALYDVIGVGNAIVDVIASCDDAFLASQSIEKGAMTLIDEARAEQLYGAMAPGQEISGGSAANTLAGIASFGAKGAYIGKVAKDELGEIFRHDLNAAGVDYKTAPLAEGPLTARCLINVTPDAQRSMSTFLGASVFFSEEDIDAEKIAASRITYLEGYLFDRDEAKAAFVRASEIARAANRLTSLTLSDSFCVDRHRAAFRQLVRNHIDILFANEAELLSLYETDNFDEALTAVTAETRIAAITRSEKGAVLIRDGQTTAIAAEPVSKVVDTTGAGDLFAAGMLTGLAKGLDLEVCGRLGAIAAAEIISHIGARPNVSLKGLAGKAGISLGGA</sequence>
<evidence type="ECO:0000259" key="4">
    <source>
        <dbReference type="Pfam" id="PF00294"/>
    </source>
</evidence>
<organism evidence="5 6">
    <name type="scientific">Hyphobacterium lacteum</name>
    <dbReference type="NCBI Taxonomy" id="3116575"/>
    <lineage>
        <taxon>Bacteria</taxon>
        <taxon>Pseudomonadati</taxon>
        <taxon>Pseudomonadota</taxon>
        <taxon>Alphaproteobacteria</taxon>
        <taxon>Maricaulales</taxon>
        <taxon>Maricaulaceae</taxon>
        <taxon>Hyphobacterium</taxon>
    </lineage>
</organism>
<comment type="similarity">
    <text evidence="1">Belongs to the carbohydrate kinase PfkB family.</text>
</comment>
<dbReference type="PANTHER" id="PTHR43320:SF3">
    <property type="entry name" value="CARBOHYDRATE KINASE PFKB DOMAIN-CONTAINING PROTEIN"/>
    <property type="match status" value="1"/>
</dbReference>
<protein>
    <submittedName>
        <fullName evidence="5">Adenosine kinase</fullName>
    </submittedName>
</protein>
<dbReference type="InterPro" id="IPR052700">
    <property type="entry name" value="Carb_kinase_PfkB-like"/>
</dbReference>
<dbReference type="PANTHER" id="PTHR43320">
    <property type="entry name" value="SUGAR KINASE"/>
    <property type="match status" value="1"/>
</dbReference>
<comment type="caution">
    <text evidence="5">The sequence shown here is derived from an EMBL/GenBank/DDBJ whole genome shotgun (WGS) entry which is preliminary data.</text>
</comment>
<keyword evidence="6" id="KW-1185">Reference proteome</keyword>
<evidence type="ECO:0000256" key="1">
    <source>
        <dbReference type="ARBA" id="ARBA00010688"/>
    </source>
</evidence>
<dbReference type="CDD" id="cd01168">
    <property type="entry name" value="adenosine_kinase"/>
    <property type="match status" value="1"/>
</dbReference>
<reference evidence="5 6" key="1">
    <citation type="submission" date="2024-01" db="EMBL/GenBank/DDBJ databases">
        <title>Hyphobacterium bacterium isolated from marine sediment.</title>
        <authorList>
            <person name="Zhao S."/>
        </authorList>
    </citation>
    <scope>NUCLEOTIDE SEQUENCE [LARGE SCALE GENOMIC DNA]</scope>
    <source>
        <strain evidence="6">HN65</strain>
    </source>
</reference>
<keyword evidence="2" id="KW-0808">Transferase</keyword>
<evidence type="ECO:0000256" key="2">
    <source>
        <dbReference type="ARBA" id="ARBA00022679"/>
    </source>
</evidence>
<feature type="domain" description="Carbohydrate kinase PfkB" evidence="4">
    <location>
        <begin position="57"/>
        <end position="317"/>
    </location>
</feature>
<keyword evidence="3 5" id="KW-0418">Kinase</keyword>
<dbReference type="GO" id="GO:0016301">
    <property type="term" value="F:kinase activity"/>
    <property type="evidence" value="ECO:0007669"/>
    <property type="project" value="UniProtKB-KW"/>
</dbReference>
<dbReference type="Gene3D" id="3.40.1190.20">
    <property type="match status" value="1"/>
</dbReference>
<name>A0ABU7LRW6_9PROT</name>
<evidence type="ECO:0000313" key="5">
    <source>
        <dbReference type="EMBL" id="MEE2526643.1"/>
    </source>
</evidence>
<dbReference type="PROSITE" id="PS00584">
    <property type="entry name" value="PFKB_KINASES_2"/>
    <property type="match status" value="1"/>
</dbReference>
<dbReference type="InterPro" id="IPR011611">
    <property type="entry name" value="PfkB_dom"/>
</dbReference>
<proteinExistence type="inferred from homology"/>
<dbReference type="SUPFAM" id="SSF53613">
    <property type="entry name" value="Ribokinase-like"/>
    <property type="match status" value="1"/>
</dbReference>
<dbReference type="RefSeq" id="WP_330199305.1">
    <property type="nucleotide sequence ID" value="NZ_JAZDRP010000005.1"/>
</dbReference>